<feature type="transmembrane region" description="Helical" evidence="12">
    <location>
        <begin position="657"/>
        <end position="681"/>
    </location>
</feature>
<evidence type="ECO:0000313" key="16">
    <source>
        <dbReference type="Proteomes" id="UP001501920"/>
    </source>
</evidence>
<feature type="transmembrane region" description="Helical" evidence="12">
    <location>
        <begin position="625"/>
        <end position="645"/>
    </location>
</feature>
<dbReference type="PANTHER" id="PTHR24061">
    <property type="entry name" value="CALCIUM-SENSING RECEPTOR-RELATED"/>
    <property type="match status" value="1"/>
</dbReference>
<dbReference type="AlphaFoldDB" id="A0AAR2IMY5"/>
<accession>A0AAR2IMY5</accession>
<dbReference type="Proteomes" id="UP001501920">
    <property type="component" value="Chromosome 7"/>
</dbReference>
<dbReference type="SUPFAM" id="SSF53822">
    <property type="entry name" value="Periplasmic binding protein-like I"/>
    <property type="match status" value="1"/>
</dbReference>
<dbReference type="CDD" id="cd15283">
    <property type="entry name" value="7tmC_V2R_pheromone"/>
    <property type="match status" value="1"/>
</dbReference>
<evidence type="ECO:0000256" key="3">
    <source>
        <dbReference type="ARBA" id="ARBA00022475"/>
    </source>
</evidence>
<evidence type="ECO:0000256" key="12">
    <source>
        <dbReference type="SAM" id="Phobius"/>
    </source>
</evidence>
<evidence type="ECO:0000259" key="14">
    <source>
        <dbReference type="PROSITE" id="PS50259"/>
    </source>
</evidence>
<keyword evidence="16" id="KW-1185">Reference proteome</keyword>
<keyword evidence="4 12" id="KW-0812">Transmembrane</keyword>
<name>A0AAR2IMY5_PYGNA</name>
<reference evidence="15 16" key="1">
    <citation type="submission" date="2020-10" db="EMBL/GenBank/DDBJ databases">
        <title>Pygocentrus nattereri (red-bellied piranha) genome, fPygNat1, primary haplotype.</title>
        <authorList>
            <person name="Myers G."/>
            <person name="Meyer A."/>
            <person name="Karagic N."/>
            <person name="Pippel M."/>
            <person name="Winkler S."/>
            <person name="Tracey A."/>
            <person name="Wood J."/>
            <person name="Formenti G."/>
            <person name="Howe K."/>
            <person name="Fedrigo O."/>
            <person name="Jarvis E.D."/>
        </authorList>
    </citation>
    <scope>NUCLEOTIDE SEQUENCE [LARGE SCALE GENOMIC DNA]</scope>
</reference>
<feature type="signal peptide" evidence="13">
    <location>
        <begin position="1"/>
        <end position="20"/>
    </location>
</feature>
<dbReference type="InterPro" id="IPR000068">
    <property type="entry name" value="GPCR_3_Ca_sens_rcpt-rel"/>
</dbReference>
<dbReference type="InterPro" id="IPR011500">
    <property type="entry name" value="GPCR_3_9-Cys_dom"/>
</dbReference>
<dbReference type="Pfam" id="PF07562">
    <property type="entry name" value="NCD3G"/>
    <property type="match status" value="1"/>
</dbReference>
<dbReference type="Gene3D" id="2.10.50.30">
    <property type="entry name" value="GPCR, family 3, nine cysteines domain"/>
    <property type="match status" value="1"/>
</dbReference>
<sequence>MSFILISPLLMFLLVLWITGLKPAAYKSAPGSCRVWEDPQKPGLYLNGDFMIGGSFAIHSYMKSEEKTYTRQPLPPQCSGSMNFRELRFARAMEFTIQEINNRTDLLPGITLGYQIHDTCSEVLMAVKAAFQFANGMEPFFNESHSCSKSAAAAVPALVGDTYSISSMSVTRILGLFGIPQVSHYATCACLSDKSKYPAFLRTVPSDHHQAAALAKIVKYFGWTWIGAVRSDSDYGNYGMASFLKAAQEEGICVEYSESYYRTEPRSKLERVANVIRRSTARVLVAFLHEGDLRFLLEELVKQPPPPLQWVGSDAWIIDPEFLRFNMCAGAIGFGVPRSVIPGLREFLLDLSPAQALKSPLLTEFWESSFSCSLKGSSGGARECDGSEDIRALQNPYTDTSQLRVTNLVYKATYAIAHAIHGVICNDTQCDKSAKFTPWQILDQLKRVNFTTKNDFQVWFDSSGDPAAVYDLINWQVRKDGTTDFITVGHYDSSRPRGQEFRVSRAISWMGRQIEVPRSVCSESCPPGTRKAVQKGKPVCCSDCIPCAEGEINSLNCLHCPPEFWPNTQRDSCLPKPVEFLSWDDTLSIILTAFSISGAFISVCVAAVFYKHKTSPIVRANNSELSFLLLFSLTLCFLCSLTFIGQPSEWSCMLRHTAFGITFVLCISCVLGKTIVVLMAFRATLPGSNTMKWFGPPQQRLSVLVFTLVQVLICVVWLTTSPPLPIKNLKQYKERIILECGLGSAIGFWAVLGYIGLLALLCFILAFLARKLPDNFNEARFITFSMLIFCAVWVTLIPSYVSSPGKFTVAVEIFAILASSFGLIFCIFFPKCFIIMFRPEQNTKKHVMGKEPSKSL</sequence>
<evidence type="ECO:0000256" key="11">
    <source>
        <dbReference type="ARBA" id="ARBA00023224"/>
    </source>
</evidence>
<keyword evidence="3" id="KW-1003">Cell membrane</keyword>
<keyword evidence="7" id="KW-0297">G-protein coupled receptor</keyword>
<dbReference type="Ensembl" id="ENSPNAT00000042755.1">
    <property type="protein sequence ID" value="ENSPNAP00000041065.1"/>
    <property type="gene ID" value="ENSPNAG00000031754.1"/>
</dbReference>
<dbReference type="FunFam" id="3.40.50.2300:FF:000016">
    <property type="entry name" value="Taste 1 receptor member 2"/>
    <property type="match status" value="1"/>
</dbReference>
<dbReference type="PRINTS" id="PR01535">
    <property type="entry name" value="VOMERONASL2R"/>
</dbReference>
<evidence type="ECO:0000256" key="10">
    <source>
        <dbReference type="ARBA" id="ARBA00023180"/>
    </source>
</evidence>
<dbReference type="PRINTS" id="PR00248">
    <property type="entry name" value="GPCRMGR"/>
</dbReference>
<keyword evidence="5 13" id="KW-0732">Signal</keyword>
<evidence type="ECO:0000256" key="1">
    <source>
        <dbReference type="ARBA" id="ARBA00004651"/>
    </source>
</evidence>
<dbReference type="InterPro" id="IPR004073">
    <property type="entry name" value="GPCR_3_vmron_rcpt_2"/>
</dbReference>
<evidence type="ECO:0000256" key="9">
    <source>
        <dbReference type="ARBA" id="ARBA00023170"/>
    </source>
</evidence>
<dbReference type="GO" id="GO:0005886">
    <property type="term" value="C:plasma membrane"/>
    <property type="evidence" value="ECO:0007669"/>
    <property type="project" value="UniProtKB-SubCell"/>
</dbReference>
<evidence type="ECO:0000256" key="4">
    <source>
        <dbReference type="ARBA" id="ARBA00022692"/>
    </source>
</evidence>
<evidence type="ECO:0000256" key="8">
    <source>
        <dbReference type="ARBA" id="ARBA00023136"/>
    </source>
</evidence>
<feature type="transmembrane region" description="Helical" evidence="12">
    <location>
        <begin position="813"/>
        <end position="837"/>
    </location>
</feature>
<dbReference type="InterPro" id="IPR038550">
    <property type="entry name" value="GPCR_3_9-Cys_sf"/>
</dbReference>
<reference evidence="15" key="2">
    <citation type="submission" date="2025-08" db="UniProtKB">
        <authorList>
            <consortium name="Ensembl"/>
        </authorList>
    </citation>
    <scope>IDENTIFICATION</scope>
</reference>
<feature type="domain" description="G-protein coupled receptors family 3 profile" evidence="14">
    <location>
        <begin position="587"/>
        <end position="851"/>
    </location>
</feature>
<feature type="transmembrane region" description="Helical" evidence="12">
    <location>
        <begin position="781"/>
        <end position="801"/>
    </location>
</feature>
<keyword evidence="6 12" id="KW-1133">Transmembrane helix</keyword>
<dbReference type="Pfam" id="PF00003">
    <property type="entry name" value="7tm_3"/>
    <property type="match status" value="1"/>
</dbReference>
<dbReference type="InterPro" id="IPR000337">
    <property type="entry name" value="GPCR_3"/>
</dbReference>
<dbReference type="InterPro" id="IPR017978">
    <property type="entry name" value="GPCR_3_C"/>
</dbReference>
<evidence type="ECO:0000256" key="2">
    <source>
        <dbReference type="ARBA" id="ARBA00007242"/>
    </source>
</evidence>
<organism evidence="15 16">
    <name type="scientific">Pygocentrus nattereri</name>
    <name type="common">Red-bellied piranha</name>
    <dbReference type="NCBI Taxonomy" id="42514"/>
    <lineage>
        <taxon>Eukaryota</taxon>
        <taxon>Metazoa</taxon>
        <taxon>Chordata</taxon>
        <taxon>Craniata</taxon>
        <taxon>Vertebrata</taxon>
        <taxon>Euteleostomi</taxon>
        <taxon>Actinopterygii</taxon>
        <taxon>Neopterygii</taxon>
        <taxon>Teleostei</taxon>
        <taxon>Ostariophysi</taxon>
        <taxon>Characiformes</taxon>
        <taxon>Characoidei</taxon>
        <taxon>Pygocentrus</taxon>
    </lineage>
</organism>
<evidence type="ECO:0000256" key="7">
    <source>
        <dbReference type="ARBA" id="ARBA00023040"/>
    </source>
</evidence>
<feature type="transmembrane region" description="Helical" evidence="12">
    <location>
        <begin position="746"/>
        <end position="769"/>
    </location>
</feature>
<feature type="transmembrane region" description="Helical" evidence="12">
    <location>
        <begin position="701"/>
        <end position="720"/>
    </location>
</feature>
<dbReference type="Gene3D" id="3.40.50.2300">
    <property type="match status" value="2"/>
</dbReference>
<feature type="transmembrane region" description="Helical" evidence="12">
    <location>
        <begin position="587"/>
        <end position="610"/>
    </location>
</feature>
<dbReference type="InterPro" id="IPR028082">
    <property type="entry name" value="Peripla_BP_I"/>
</dbReference>
<dbReference type="FunFam" id="2.10.50.30:FF:000002">
    <property type="entry name" value="Vomeronasal 2 receptor, h1"/>
    <property type="match status" value="1"/>
</dbReference>
<comment type="similarity">
    <text evidence="2">Belongs to the G-protein coupled receptor 3 family.</text>
</comment>
<reference evidence="15" key="3">
    <citation type="submission" date="2025-09" db="UniProtKB">
        <authorList>
            <consortium name="Ensembl"/>
        </authorList>
    </citation>
    <scope>IDENTIFICATION</scope>
</reference>
<dbReference type="PROSITE" id="PS50259">
    <property type="entry name" value="G_PROTEIN_RECEP_F3_4"/>
    <property type="match status" value="1"/>
</dbReference>
<evidence type="ECO:0000313" key="15">
    <source>
        <dbReference type="Ensembl" id="ENSPNAP00000041065.1"/>
    </source>
</evidence>
<keyword evidence="9" id="KW-0675">Receptor</keyword>
<evidence type="ECO:0000256" key="5">
    <source>
        <dbReference type="ARBA" id="ARBA00022729"/>
    </source>
</evidence>
<evidence type="ECO:0000256" key="6">
    <source>
        <dbReference type="ARBA" id="ARBA00022989"/>
    </source>
</evidence>
<dbReference type="InterPro" id="IPR001828">
    <property type="entry name" value="ANF_lig-bd_rcpt"/>
</dbReference>
<keyword evidence="10" id="KW-0325">Glycoprotein</keyword>
<dbReference type="PANTHER" id="PTHR24061:SF528">
    <property type="entry name" value="C-FAMILY ODORANT RECEPTOR OLFCD2-RELATED"/>
    <property type="match status" value="1"/>
</dbReference>
<keyword evidence="11" id="KW-0807">Transducer</keyword>
<feature type="chain" id="PRO_5043938781" description="G-protein coupled receptors family 3 profile domain-containing protein" evidence="13">
    <location>
        <begin position="21"/>
        <end position="856"/>
    </location>
</feature>
<comment type="subcellular location">
    <subcellularLocation>
        <location evidence="1">Cell membrane</location>
        <topology evidence="1">Multi-pass membrane protein</topology>
    </subcellularLocation>
</comment>
<proteinExistence type="inferred from homology"/>
<evidence type="ECO:0000256" key="13">
    <source>
        <dbReference type="SAM" id="SignalP"/>
    </source>
</evidence>
<protein>
    <recommendedName>
        <fullName evidence="14">G-protein coupled receptors family 3 profile domain-containing protein</fullName>
    </recommendedName>
</protein>
<dbReference type="GO" id="GO:0004930">
    <property type="term" value="F:G protein-coupled receptor activity"/>
    <property type="evidence" value="ECO:0007669"/>
    <property type="project" value="UniProtKB-KW"/>
</dbReference>
<dbReference type="Pfam" id="PF01094">
    <property type="entry name" value="ANF_receptor"/>
    <property type="match status" value="1"/>
</dbReference>
<keyword evidence="8 12" id="KW-0472">Membrane</keyword>
<dbReference type="GeneTree" id="ENSGT00940000163991"/>